<dbReference type="PRINTS" id="PR00039">
    <property type="entry name" value="HTHLYSR"/>
</dbReference>
<accession>A0ABM8BIL1</accession>
<evidence type="ECO:0000313" key="6">
    <source>
        <dbReference type="Proteomes" id="UP001321741"/>
    </source>
</evidence>
<name>A0ABM8BIL1_9LACO</name>
<keyword evidence="3" id="KW-0804">Transcription</keyword>
<evidence type="ECO:0000256" key="1">
    <source>
        <dbReference type="ARBA" id="ARBA00009437"/>
    </source>
</evidence>
<dbReference type="InterPro" id="IPR036390">
    <property type="entry name" value="WH_DNA-bd_sf"/>
</dbReference>
<feature type="domain" description="HTH lysR-type" evidence="4">
    <location>
        <begin position="1"/>
        <end position="58"/>
    </location>
</feature>
<dbReference type="PANTHER" id="PTHR30126">
    <property type="entry name" value="HTH-TYPE TRANSCRIPTIONAL REGULATOR"/>
    <property type="match status" value="1"/>
</dbReference>
<evidence type="ECO:0000259" key="4">
    <source>
        <dbReference type="PROSITE" id="PS50931"/>
    </source>
</evidence>
<dbReference type="SUPFAM" id="SSF53850">
    <property type="entry name" value="Periplasmic binding protein-like II"/>
    <property type="match status" value="1"/>
</dbReference>
<gene>
    <name evidence="5" type="ORF">KIM322_14150</name>
</gene>
<dbReference type="PROSITE" id="PS50931">
    <property type="entry name" value="HTH_LYSR"/>
    <property type="match status" value="1"/>
</dbReference>
<dbReference type="EMBL" id="AP026803">
    <property type="protein sequence ID" value="BDR61154.1"/>
    <property type="molecule type" value="Genomic_DNA"/>
</dbReference>
<proteinExistence type="inferred from homology"/>
<dbReference type="SUPFAM" id="SSF46785">
    <property type="entry name" value="Winged helix' DNA-binding domain"/>
    <property type="match status" value="1"/>
</dbReference>
<dbReference type="PANTHER" id="PTHR30126:SF93">
    <property type="entry name" value="HTH LYSR-TYPE DOMAIN-CONTAINING PROTEIN"/>
    <property type="match status" value="1"/>
</dbReference>
<dbReference type="Proteomes" id="UP001321741">
    <property type="component" value="Chromosome"/>
</dbReference>
<evidence type="ECO:0000256" key="2">
    <source>
        <dbReference type="ARBA" id="ARBA00023015"/>
    </source>
</evidence>
<dbReference type="RefSeq" id="WP_317637381.1">
    <property type="nucleotide sequence ID" value="NZ_AP026803.1"/>
</dbReference>
<keyword evidence="6" id="KW-1185">Reference proteome</keyword>
<dbReference type="Pfam" id="PF00126">
    <property type="entry name" value="HTH_1"/>
    <property type="match status" value="1"/>
</dbReference>
<keyword evidence="2" id="KW-0805">Transcription regulation</keyword>
<evidence type="ECO:0000256" key="3">
    <source>
        <dbReference type="ARBA" id="ARBA00023163"/>
    </source>
</evidence>
<comment type="similarity">
    <text evidence="1">Belongs to the LysR transcriptional regulatory family.</text>
</comment>
<organism evidence="5 6">
    <name type="scientific">Lactobacillus xylocopicola</name>
    <dbReference type="NCBI Taxonomy" id="2976676"/>
    <lineage>
        <taxon>Bacteria</taxon>
        <taxon>Bacillati</taxon>
        <taxon>Bacillota</taxon>
        <taxon>Bacilli</taxon>
        <taxon>Lactobacillales</taxon>
        <taxon>Lactobacillaceae</taxon>
        <taxon>Lactobacillus</taxon>
    </lineage>
</organism>
<reference evidence="5 6" key="1">
    <citation type="journal article" date="2023" name="Microbiol. Spectr.">
        <title>Symbiosis of Carpenter Bees with Uncharacterized Lactic Acid Bacteria Showing NAD Auxotrophy.</title>
        <authorList>
            <person name="Kawasaki S."/>
            <person name="Ozawa K."/>
            <person name="Mori T."/>
            <person name="Yamamoto A."/>
            <person name="Ito M."/>
            <person name="Ohkuma M."/>
            <person name="Sakamoto M."/>
            <person name="Matsutani M."/>
        </authorList>
    </citation>
    <scope>NUCLEOTIDE SEQUENCE [LARGE SCALE GENOMIC DNA]</scope>
    <source>
        <strain evidence="5 6">Kim32-2</strain>
    </source>
</reference>
<dbReference type="InterPro" id="IPR000847">
    <property type="entry name" value="LysR_HTH_N"/>
</dbReference>
<dbReference type="Gene3D" id="1.10.10.10">
    <property type="entry name" value="Winged helix-like DNA-binding domain superfamily/Winged helix DNA-binding domain"/>
    <property type="match status" value="1"/>
</dbReference>
<evidence type="ECO:0000313" key="5">
    <source>
        <dbReference type="EMBL" id="BDR61154.1"/>
    </source>
</evidence>
<dbReference type="InterPro" id="IPR036388">
    <property type="entry name" value="WH-like_DNA-bd_sf"/>
</dbReference>
<protein>
    <submittedName>
        <fullName evidence="5">LysR family transcriptional regulator</fullName>
    </submittedName>
</protein>
<sequence length="243" mass="28011">MNFNDLSIYQTIYETQSLNKAAKELGYSQSNLTARLQALEKELNAPLFIRSNSGIRPTTNGEQVYKFTVSALHNLDALKDKLADRQPQMLSSELLFDYLLNQKDIFLLEHYDVTIKKTDQFQDILARKEFDVVLSFTPTTLPNYSLVKEDQLTATFLQGKPSTNSKLPIAINSDYSCPFRQLTCKLFPNQNDLIEIDSLEMILQLVKQQRAIALLPCHLINDQLVQASPKRWSIPYYHYRNQL</sequence>